<keyword evidence="3" id="KW-1185">Reference proteome</keyword>
<evidence type="ECO:0000256" key="1">
    <source>
        <dbReference type="SAM" id="Phobius"/>
    </source>
</evidence>
<keyword evidence="1" id="KW-1133">Transmembrane helix</keyword>
<keyword evidence="1" id="KW-0812">Transmembrane</keyword>
<feature type="transmembrane region" description="Helical" evidence="1">
    <location>
        <begin position="111"/>
        <end position="134"/>
    </location>
</feature>
<reference evidence="2 3" key="1">
    <citation type="submission" date="2020-04" db="EMBL/GenBank/DDBJ databases">
        <title>Genomic insights into acetone-butanol-ethanol (ABE) fermentation by sequencing solventogenic clostridia strains.</title>
        <authorList>
            <person name="Brown S."/>
        </authorList>
    </citation>
    <scope>NUCLEOTIDE SEQUENCE [LARGE SCALE GENOMIC DNA]</scope>
    <source>
        <strain evidence="2 3">DJ011</strain>
    </source>
</reference>
<organism evidence="2 3">
    <name type="scientific">Clostridium tetanomorphum</name>
    <dbReference type="NCBI Taxonomy" id="1553"/>
    <lineage>
        <taxon>Bacteria</taxon>
        <taxon>Bacillati</taxon>
        <taxon>Bacillota</taxon>
        <taxon>Clostridia</taxon>
        <taxon>Eubacteriales</taxon>
        <taxon>Clostridiaceae</taxon>
        <taxon>Clostridium</taxon>
    </lineage>
</organism>
<proteinExistence type="predicted"/>
<evidence type="ECO:0000313" key="2">
    <source>
        <dbReference type="EMBL" id="MBC2399323.1"/>
    </source>
</evidence>
<comment type="caution">
    <text evidence="2">The sequence shown here is derived from an EMBL/GenBank/DDBJ whole genome shotgun (WGS) entry which is preliminary data.</text>
</comment>
<dbReference type="AlphaFoldDB" id="A0A923J2Y5"/>
<evidence type="ECO:0000313" key="3">
    <source>
        <dbReference type="Proteomes" id="UP000563151"/>
    </source>
</evidence>
<protein>
    <submittedName>
        <fullName evidence="2">Uncharacterized protein</fullName>
    </submittedName>
</protein>
<sequence>MAINSDDLNNLKIALKKIICYFEIPSYYGEIEKEIYTYYNQVLVNCNTYNFTNIDTCCNFRKKYLKINPDGNSSIIQTMKEADFLIKKIKKDTNMKKNTLQKNIINTITDVMGTLFFGITGFLVSWAIFATVLGNIVRRTLFLSALYYRTNIIIFNGATLVIWTIVYFKIYKRFKHRRKNQSN</sequence>
<name>A0A923J2Y5_CLOTT</name>
<feature type="transmembrane region" description="Helical" evidence="1">
    <location>
        <begin position="146"/>
        <end position="168"/>
    </location>
</feature>
<dbReference type="EMBL" id="JAAZWO010000026">
    <property type="protein sequence ID" value="MBC2399323.1"/>
    <property type="molecule type" value="Genomic_DNA"/>
</dbReference>
<gene>
    <name evidence="2" type="ORF">HGG79_16320</name>
</gene>
<dbReference type="RefSeq" id="WP_035149359.1">
    <property type="nucleotide sequence ID" value="NZ_JAAZWO010000026.1"/>
</dbReference>
<accession>A0A923J2Y5</accession>
<dbReference type="Proteomes" id="UP000563151">
    <property type="component" value="Unassembled WGS sequence"/>
</dbReference>
<keyword evidence="1" id="KW-0472">Membrane</keyword>